<gene>
    <name evidence="1" type="ORF">L3X38_017492</name>
</gene>
<evidence type="ECO:0000313" key="2">
    <source>
        <dbReference type="Proteomes" id="UP001054821"/>
    </source>
</evidence>
<proteinExistence type="predicted"/>
<dbReference type="EMBL" id="JAJFAZ020000003">
    <property type="protein sequence ID" value="KAI5338221.1"/>
    <property type="molecule type" value="Genomic_DNA"/>
</dbReference>
<dbReference type="AlphaFoldDB" id="A0AAD4W9U2"/>
<name>A0AAD4W9U2_PRUDU</name>
<keyword evidence="2" id="KW-1185">Reference proteome</keyword>
<evidence type="ECO:0000313" key="1">
    <source>
        <dbReference type="EMBL" id="KAI5338221.1"/>
    </source>
</evidence>
<dbReference type="Proteomes" id="UP001054821">
    <property type="component" value="Chromosome 3"/>
</dbReference>
<organism evidence="1 2">
    <name type="scientific">Prunus dulcis</name>
    <name type="common">Almond</name>
    <name type="synonym">Amygdalus dulcis</name>
    <dbReference type="NCBI Taxonomy" id="3755"/>
    <lineage>
        <taxon>Eukaryota</taxon>
        <taxon>Viridiplantae</taxon>
        <taxon>Streptophyta</taxon>
        <taxon>Embryophyta</taxon>
        <taxon>Tracheophyta</taxon>
        <taxon>Spermatophyta</taxon>
        <taxon>Magnoliopsida</taxon>
        <taxon>eudicotyledons</taxon>
        <taxon>Gunneridae</taxon>
        <taxon>Pentapetalae</taxon>
        <taxon>rosids</taxon>
        <taxon>fabids</taxon>
        <taxon>Rosales</taxon>
        <taxon>Rosaceae</taxon>
        <taxon>Amygdaloideae</taxon>
        <taxon>Amygdaleae</taxon>
        <taxon>Prunus</taxon>
    </lineage>
</organism>
<reference evidence="1 2" key="1">
    <citation type="journal article" date="2022" name="G3 (Bethesda)">
        <title>Whole-genome sequence and methylome profiling of the almond [Prunus dulcis (Mill.) D.A. Webb] cultivar 'Nonpareil'.</title>
        <authorList>
            <person name="D'Amico-Willman K.M."/>
            <person name="Ouma W.Z."/>
            <person name="Meulia T."/>
            <person name="Sideli G.M."/>
            <person name="Gradziel T.M."/>
            <person name="Fresnedo-Ramirez J."/>
        </authorList>
    </citation>
    <scope>NUCLEOTIDE SEQUENCE [LARGE SCALE GENOMIC DNA]</scope>
    <source>
        <strain evidence="1">Clone GOH B32 T37-40</strain>
    </source>
</reference>
<comment type="caution">
    <text evidence="1">The sequence shown here is derived from an EMBL/GenBank/DDBJ whole genome shotgun (WGS) entry which is preliminary data.</text>
</comment>
<sequence length="111" mass="12655">MVNFDRQVKDRLVLLAAITLLDMLNGVVAHVSRCLSLDLSSSGLVRWQIFVHRYHFIRDALQDGVVDLRYCKSEEQVADILTKALPKDRFNYLRGLLGVKPVNNLEGNVEM</sequence>
<protein>
    <submittedName>
        <fullName evidence="1">Uncharacterized protein</fullName>
    </submittedName>
</protein>
<accession>A0AAD4W9U2</accession>